<dbReference type="EMBL" id="AP028907">
    <property type="protein sequence ID" value="BES82820.1"/>
    <property type="molecule type" value="Genomic_DNA"/>
</dbReference>
<evidence type="ECO:0000256" key="4">
    <source>
        <dbReference type="ARBA" id="ARBA00022679"/>
    </source>
</evidence>
<organism evidence="11 12">
    <name type="scientific">Pyrodictium abyssi</name>
    <dbReference type="NCBI Taxonomy" id="54256"/>
    <lineage>
        <taxon>Archaea</taxon>
        <taxon>Thermoproteota</taxon>
        <taxon>Thermoprotei</taxon>
        <taxon>Desulfurococcales</taxon>
        <taxon>Pyrodictiaceae</taxon>
        <taxon>Pyrodictium</taxon>
    </lineage>
</organism>
<feature type="domain" description="GtrA/DPMS transmembrane" evidence="10">
    <location>
        <begin position="249"/>
        <end position="367"/>
    </location>
</feature>
<keyword evidence="4" id="KW-0808">Transferase</keyword>
<reference evidence="11 12" key="1">
    <citation type="submission" date="2023-09" db="EMBL/GenBank/DDBJ databases">
        <title>Pyrofollis japonicus gen. nov. sp. nov., a novel member of the family Pyrodictiaceae isolated from the Iheya North hydrothermal field.</title>
        <authorList>
            <person name="Miyazaki U."/>
            <person name="Sanari M."/>
            <person name="Tame A."/>
            <person name="Kitajima M."/>
            <person name="Okamoto A."/>
            <person name="Sawayama S."/>
            <person name="Miyazaki J."/>
            <person name="Takai K."/>
            <person name="Nakagawa S."/>
        </authorList>
    </citation>
    <scope>NUCLEOTIDE SEQUENCE [LARGE SCALE GENOMIC DNA]</scope>
    <source>
        <strain evidence="11 12">AV2</strain>
    </source>
</reference>
<dbReference type="InterPro" id="IPR029044">
    <property type="entry name" value="Nucleotide-diphossugar_trans"/>
</dbReference>
<dbReference type="GeneID" id="89290392"/>
<keyword evidence="5 8" id="KW-0812">Transmembrane</keyword>
<dbReference type="CDD" id="cd06442">
    <property type="entry name" value="DPM1_like"/>
    <property type="match status" value="1"/>
</dbReference>
<keyword evidence="6 8" id="KW-1133">Transmembrane helix</keyword>
<dbReference type="Pfam" id="PF00535">
    <property type="entry name" value="Glycos_transf_2"/>
    <property type="match status" value="1"/>
</dbReference>
<dbReference type="SUPFAM" id="SSF53448">
    <property type="entry name" value="Nucleotide-diphospho-sugar transferases"/>
    <property type="match status" value="1"/>
</dbReference>
<dbReference type="InterPro" id="IPR007267">
    <property type="entry name" value="GtrA_DPMS_TM"/>
</dbReference>
<evidence type="ECO:0000256" key="2">
    <source>
        <dbReference type="ARBA" id="ARBA00006739"/>
    </source>
</evidence>
<evidence type="ECO:0000256" key="5">
    <source>
        <dbReference type="ARBA" id="ARBA00022692"/>
    </source>
</evidence>
<dbReference type="Proteomes" id="UP001341135">
    <property type="component" value="Chromosome"/>
</dbReference>
<proteinExistence type="inferred from homology"/>
<evidence type="ECO:0000256" key="1">
    <source>
        <dbReference type="ARBA" id="ARBA00004141"/>
    </source>
</evidence>
<comment type="similarity">
    <text evidence="2">Belongs to the glycosyltransferase 2 family.</text>
</comment>
<accession>A0ABM8IZ59</accession>
<evidence type="ECO:0000256" key="8">
    <source>
        <dbReference type="SAM" id="Phobius"/>
    </source>
</evidence>
<dbReference type="Pfam" id="PF04138">
    <property type="entry name" value="GtrA_DPMS_TM"/>
    <property type="match status" value="1"/>
</dbReference>
<dbReference type="PANTHER" id="PTHR43398">
    <property type="entry name" value="DOLICHOL-PHOSPHATE MANNOSYLTRANSFERASE SUBUNIT 1"/>
    <property type="match status" value="1"/>
</dbReference>
<evidence type="ECO:0000259" key="10">
    <source>
        <dbReference type="Pfam" id="PF04138"/>
    </source>
</evidence>
<evidence type="ECO:0000313" key="11">
    <source>
        <dbReference type="EMBL" id="BES82820.1"/>
    </source>
</evidence>
<dbReference type="InterPro" id="IPR001173">
    <property type="entry name" value="Glyco_trans_2-like"/>
</dbReference>
<protein>
    <submittedName>
        <fullName evidence="11">Glycosyltransferase</fullName>
    </submittedName>
</protein>
<dbReference type="RefSeq" id="WP_338250505.1">
    <property type="nucleotide sequence ID" value="NZ_AP028907.1"/>
</dbReference>
<evidence type="ECO:0000256" key="7">
    <source>
        <dbReference type="ARBA" id="ARBA00023136"/>
    </source>
</evidence>
<evidence type="ECO:0000256" key="3">
    <source>
        <dbReference type="ARBA" id="ARBA00022676"/>
    </source>
</evidence>
<comment type="subcellular location">
    <subcellularLocation>
        <location evidence="1">Membrane</location>
        <topology evidence="1">Multi-pass membrane protein</topology>
    </subcellularLocation>
</comment>
<feature type="domain" description="Glycosyltransferase 2-like" evidence="9">
    <location>
        <begin position="18"/>
        <end position="154"/>
    </location>
</feature>
<evidence type="ECO:0000259" key="9">
    <source>
        <dbReference type="Pfam" id="PF00535"/>
    </source>
</evidence>
<feature type="transmembrane region" description="Helical" evidence="8">
    <location>
        <begin position="274"/>
        <end position="294"/>
    </location>
</feature>
<gene>
    <name evidence="11" type="ORF">PABY_23870</name>
</gene>
<feature type="transmembrane region" description="Helical" evidence="8">
    <location>
        <begin position="315"/>
        <end position="337"/>
    </location>
</feature>
<feature type="transmembrane region" description="Helical" evidence="8">
    <location>
        <begin position="343"/>
        <end position="361"/>
    </location>
</feature>
<name>A0ABM8IZ59_9CREN</name>
<keyword evidence="7 8" id="KW-0472">Membrane</keyword>
<evidence type="ECO:0000313" key="12">
    <source>
        <dbReference type="Proteomes" id="UP001341135"/>
    </source>
</evidence>
<evidence type="ECO:0000256" key="6">
    <source>
        <dbReference type="ARBA" id="ARBA00022989"/>
    </source>
</evidence>
<dbReference type="Gene3D" id="3.90.550.10">
    <property type="entry name" value="Spore Coat Polysaccharide Biosynthesis Protein SpsA, Chain A"/>
    <property type="match status" value="1"/>
</dbReference>
<dbReference type="InterPro" id="IPR039528">
    <property type="entry name" value="DPM1-like"/>
</dbReference>
<sequence>MQQSGRRGEEGGGEPLLSVVVPTYNERENLPRLLEEVDRVLRSRGVSYEVVVVDDDSPDGTWRVAEELARERGLPVRVVRRRGERGLGSAIARGLREARGRYIVVMDADLQHPPEAIPRLLEEARRSGADLVVASRYARGGGVEGWSKTRLLVSRVACLLAHLVLPEARATSDPMSGFFLVSRRLAGRAPREPRSWKILLDLLVAARGSVSEVPYVFRRRAAGESKLGAREMLDYLRHLLVLSGYRPVKFALVGASGTLVNLAVLRLIHGGLGAPLPLAFLAAFEASLTWNYLLHDAWTFRGQRPPGLASKLRYWLRYHAAALGGLAAYMAVGMALASLGVDYLLAGLAGIVAGFLANYTLSVYKVWHRPPSGDDTGRGRPKG</sequence>
<keyword evidence="3" id="KW-0328">Glycosyltransferase</keyword>
<keyword evidence="12" id="KW-1185">Reference proteome</keyword>
<dbReference type="PANTHER" id="PTHR43398:SF1">
    <property type="entry name" value="DOLICHOL-PHOSPHATE MANNOSYLTRANSFERASE SUBUNIT 1"/>
    <property type="match status" value="1"/>
</dbReference>